<protein>
    <submittedName>
        <fullName evidence="1">Uncharacterized protein</fullName>
    </submittedName>
</protein>
<comment type="caution">
    <text evidence="1">The sequence shown here is derived from an EMBL/GenBank/DDBJ whole genome shotgun (WGS) entry which is preliminary data.</text>
</comment>
<name>A0A850PYL9_9MYCO</name>
<organism evidence="1 2">
    <name type="scientific">Mycolicibacterium hippocampi</name>
    <dbReference type="NCBI Taxonomy" id="659824"/>
    <lineage>
        <taxon>Bacteria</taxon>
        <taxon>Bacillati</taxon>
        <taxon>Actinomycetota</taxon>
        <taxon>Actinomycetes</taxon>
        <taxon>Mycobacteriales</taxon>
        <taxon>Mycobacteriaceae</taxon>
        <taxon>Mycolicibacterium</taxon>
    </lineage>
</organism>
<dbReference type="AlphaFoldDB" id="A0A850PYL9"/>
<accession>A0A850PYL9</accession>
<sequence length="221" mass="22896">MPRVRAIWAREVPAWSRAWAATMVSAVSPGRPGWRPFARAAATPAAVLGGDGSLELGDGPENLKNQATAGGRGVDDLDDLDDLGERAELDAAVLEVAGHSEQVRERSAEAVQPPHHEHVPASGIVQERGQLGAIVTSTGYALRPNSLGPSLRQRLYLHVRGTGAASGLAHIPAASPAGPPSSVGHGGFRPNRDACGRAAAICVLKCVPVPHGLRHNSGTPD</sequence>
<dbReference type="Proteomes" id="UP000570517">
    <property type="component" value="Unassembled WGS sequence"/>
</dbReference>
<gene>
    <name evidence="1" type="ORF">HLY00_4304</name>
</gene>
<evidence type="ECO:0000313" key="1">
    <source>
        <dbReference type="EMBL" id="NVN52596.1"/>
    </source>
</evidence>
<keyword evidence="2" id="KW-1185">Reference proteome</keyword>
<proteinExistence type="predicted"/>
<dbReference type="EMBL" id="JABFYL010000045">
    <property type="protein sequence ID" value="NVN52596.1"/>
    <property type="molecule type" value="Genomic_DNA"/>
</dbReference>
<evidence type="ECO:0000313" key="2">
    <source>
        <dbReference type="Proteomes" id="UP000570517"/>
    </source>
</evidence>
<reference evidence="1 2" key="1">
    <citation type="submission" date="2020-05" db="EMBL/GenBank/DDBJ databases">
        <title>Draft genome sequence of Mycobacterium hippocampi DL, isolated from European seabass, Dicentrarchus labrax, reared in fish farms.</title>
        <authorList>
            <person name="Stathopoulou P."/>
            <person name="Asimakis E."/>
            <person name="Tzokas K."/>
            <person name="Batargias C."/>
            <person name="Tsiamis G."/>
        </authorList>
    </citation>
    <scope>NUCLEOTIDE SEQUENCE [LARGE SCALE GENOMIC DNA]</scope>
    <source>
        <strain evidence="1 2">DL</strain>
    </source>
</reference>